<reference evidence="1 2" key="1">
    <citation type="submission" date="2020-03" db="EMBL/GenBank/DDBJ databases">
        <title>Whole genome shotgun sequence of Phytohabitans houttuyneae NBRC 108639.</title>
        <authorList>
            <person name="Komaki H."/>
            <person name="Tamura T."/>
        </authorList>
    </citation>
    <scope>NUCLEOTIDE SEQUENCE [LARGE SCALE GENOMIC DNA]</scope>
    <source>
        <strain evidence="1 2">NBRC 108639</strain>
    </source>
</reference>
<dbReference type="Proteomes" id="UP000482800">
    <property type="component" value="Unassembled WGS sequence"/>
</dbReference>
<evidence type="ECO:0008006" key="3">
    <source>
        <dbReference type="Google" id="ProtNLM"/>
    </source>
</evidence>
<sequence>MLAHNDADVISKIPRLEELPDLPQGVLSEIVRELIDLEEPMAMFDSALSP</sequence>
<name>A0A6V8K7B0_9ACTN</name>
<comment type="caution">
    <text evidence="1">The sequence shown here is derived from an EMBL/GenBank/DDBJ whole genome shotgun (WGS) entry which is preliminary data.</text>
</comment>
<gene>
    <name evidence="1" type="ORF">Phou_018070</name>
</gene>
<proteinExistence type="predicted"/>
<organism evidence="1 2">
    <name type="scientific">Phytohabitans houttuyneae</name>
    <dbReference type="NCBI Taxonomy" id="1076126"/>
    <lineage>
        <taxon>Bacteria</taxon>
        <taxon>Bacillati</taxon>
        <taxon>Actinomycetota</taxon>
        <taxon>Actinomycetes</taxon>
        <taxon>Micromonosporales</taxon>
        <taxon>Micromonosporaceae</taxon>
    </lineage>
</organism>
<evidence type="ECO:0000313" key="2">
    <source>
        <dbReference type="Proteomes" id="UP000482800"/>
    </source>
</evidence>
<protein>
    <recommendedName>
        <fullName evidence="3">FXSXX-COOH protein</fullName>
    </recommendedName>
</protein>
<keyword evidence="2" id="KW-1185">Reference proteome</keyword>
<dbReference type="AlphaFoldDB" id="A0A6V8K7B0"/>
<dbReference type="EMBL" id="BLPF01000001">
    <property type="protein sequence ID" value="GFJ77627.1"/>
    <property type="molecule type" value="Genomic_DNA"/>
</dbReference>
<reference evidence="1 2" key="2">
    <citation type="submission" date="2020-03" db="EMBL/GenBank/DDBJ databases">
        <authorList>
            <person name="Ichikawa N."/>
            <person name="Kimura A."/>
            <person name="Kitahashi Y."/>
            <person name="Uohara A."/>
        </authorList>
    </citation>
    <scope>NUCLEOTIDE SEQUENCE [LARGE SCALE GENOMIC DNA]</scope>
    <source>
        <strain evidence="1 2">NBRC 108639</strain>
    </source>
</reference>
<accession>A0A6V8K7B0</accession>
<evidence type="ECO:0000313" key="1">
    <source>
        <dbReference type="EMBL" id="GFJ77627.1"/>
    </source>
</evidence>
<dbReference type="RefSeq" id="WP_173055122.1">
    <property type="nucleotide sequence ID" value="NZ_BAABGO010000018.1"/>
</dbReference>